<protein>
    <submittedName>
        <fullName evidence="1">Uncharacterized protein</fullName>
    </submittedName>
</protein>
<evidence type="ECO:0000313" key="2">
    <source>
        <dbReference type="Proteomes" id="UP001055879"/>
    </source>
</evidence>
<name>A0ACB8ZKK9_ARCLA</name>
<accession>A0ACB8ZKK9</accession>
<gene>
    <name evidence="1" type="ORF">L6452_31323</name>
</gene>
<reference evidence="1 2" key="2">
    <citation type="journal article" date="2022" name="Mol. Ecol. Resour.">
        <title>The genomes of chicory, endive, great burdock and yacon provide insights into Asteraceae paleo-polyploidization history and plant inulin production.</title>
        <authorList>
            <person name="Fan W."/>
            <person name="Wang S."/>
            <person name="Wang H."/>
            <person name="Wang A."/>
            <person name="Jiang F."/>
            <person name="Liu H."/>
            <person name="Zhao H."/>
            <person name="Xu D."/>
            <person name="Zhang Y."/>
        </authorList>
    </citation>
    <scope>NUCLEOTIDE SEQUENCE [LARGE SCALE GENOMIC DNA]</scope>
    <source>
        <strain evidence="2">cv. Niubang</strain>
    </source>
</reference>
<dbReference type="EMBL" id="CM042056">
    <property type="protein sequence ID" value="KAI3698210.1"/>
    <property type="molecule type" value="Genomic_DNA"/>
</dbReference>
<reference evidence="2" key="1">
    <citation type="journal article" date="2022" name="Mol. Ecol. Resour.">
        <title>The genomes of chicory, endive, great burdock and yacon provide insights into Asteraceae palaeo-polyploidization history and plant inulin production.</title>
        <authorList>
            <person name="Fan W."/>
            <person name="Wang S."/>
            <person name="Wang H."/>
            <person name="Wang A."/>
            <person name="Jiang F."/>
            <person name="Liu H."/>
            <person name="Zhao H."/>
            <person name="Xu D."/>
            <person name="Zhang Y."/>
        </authorList>
    </citation>
    <scope>NUCLEOTIDE SEQUENCE [LARGE SCALE GENOMIC DNA]</scope>
    <source>
        <strain evidence="2">cv. Niubang</strain>
    </source>
</reference>
<sequence>MVNGRPCQCVDIIYKNRRRRLLTPPIKSSSTSIKKGKLHTTTPASLPRFISFHARPIFYLFFQGSCEAA</sequence>
<dbReference type="Proteomes" id="UP001055879">
    <property type="component" value="Linkage Group LG10"/>
</dbReference>
<organism evidence="1 2">
    <name type="scientific">Arctium lappa</name>
    <name type="common">Greater burdock</name>
    <name type="synonym">Lappa major</name>
    <dbReference type="NCBI Taxonomy" id="4217"/>
    <lineage>
        <taxon>Eukaryota</taxon>
        <taxon>Viridiplantae</taxon>
        <taxon>Streptophyta</taxon>
        <taxon>Embryophyta</taxon>
        <taxon>Tracheophyta</taxon>
        <taxon>Spermatophyta</taxon>
        <taxon>Magnoliopsida</taxon>
        <taxon>eudicotyledons</taxon>
        <taxon>Gunneridae</taxon>
        <taxon>Pentapetalae</taxon>
        <taxon>asterids</taxon>
        <taxon>campanulids</taxon>
        <taxon>Asterales</taxon>
        <taxon>Asteraceae</taxon>
        <taxon>Carduoideae</taxon>
        <taxon>Cardueae</taxon>
        <taxon>Arctiinae</taxon>
        <taxon>Arctium</taxon>
    </lineage>
</organism>
<keyword evidence="2" id="KW-1185">Reference proteome</keyword>
<evidence type="ECO:0000313" key="1">
    <source>
        <dbReference type="EMBL" id="KAI3698210.1"/>
    </source>
</evidence>
<proteinExistence type="predicted"/>
<comment type="caution">
    <text evidence="1">The sequence shown here is derived from an EMBL/GenBank/DDBJ whole genome shotgun (WGS) entry which is preliminary data.</text>
</comment>